<proteinExistence type="predicted"/>
<dbReference type="InterPro" id="IPR003377">
    <property type="entry name" value="Cornichon"/>
</dbReference>
<sequence length="152" mass="18524">MQTILWLINLVLTLGCSSSSLYFYLLHDDLDKGIVEPFDLSDQMSKWVPYEIYMHAFITFVMLFNRNWFLFLYNLPLFLVHTRMLINKEHLFHIITVNEYKKDKPKNERFLRIKLAFYVVLFVFILLRFMYAFSNLVIYNIFGKTYTMYFFS</sequence>
<dbReference type="Proteomes" id="UP000785679">
    <property type="component" value="Unassembled WGS sequence"/>
</dbReference>
<dbReference type="AlphaFoldDB" id="A0A8J8NJG1"/>
<organism evidence="2 3">
    <name type="scientific">Halteria grandinella</name>
    <dbReference type="NCBI Taxonomy" id="5974"/>
    <lineage>
        <taxon>Eukaryota</taxon>
        <taxon>Sar</taxon>
        <taxon>Alveolata</taxon>
        <taxon>Ciliophora</taxon>
        <taxon>Intramacronucleata</taxon>
        <taxon>Spirotrichea</taxon>
        <taxon>Stichotrichia</taxon>
        <taxon>Sporadotrichida</taxon>
        <taxon>Halteriidae</taxon>
        <taxon>Halteria</taxon>
    </lineage>
</organism>
<keyword evidence="1" id="KW-0812">Transmembrane</keyword>
<evidence type="ECO:0000256" key="1">
    <source>
        <dbReference type="SAM" id="Phobius"/>
    </source>
</evidence>
<evidence type="ECO:0000313" key="3">
    <source>
        <dbReference type="Proteomes" id="UP000785679"/>
    </source>
</evidence>
<dbReference type="EMBL" id="RRYP01015714">
    <property type="protein sequence ID" value="TNV75385.1"/>
    <property type="molecule type" value="Genomic_DNA"/>
</dbReference>
<dbReference type="Pfam" id="PF03311">
    <property type="entry name" value="Cornichon"/>
    <property type="match status" value="1"/>
</dbReference>
<reference evidence="2" key="1">
    <citation type="submission" date="2019-06" db="EMBL/GenBank/DDBJ databases">
        <authorList>
            <person name="Zheng W."/>
        </authorList>
    </citation>
    <scope>NUCLEOTIDE SEQUENCE</scope>
    <source>
        <strain evidence="2">QDHG01</strain>
    </source>
</reference>
<keyword evidence="1" id="KW-0472">Membrane</keyword>
<feature type="transmembrane region" description="Helical" evidence="1">
    <location>
        <begin position="115"/>
        <end position="142"/>
    </location>
</feature>
<evidence type="ECO:0000313" key="2">
    <source>
        <dbReference type="EMBL" id="TNV75385.1"/>
    </source>
</evidence>
<gene>
    <name evidence="2" type="ORF">FGO68_gene5743</name>
</gene>
<evidence type="ECO:0008006" key="4">
    <source>
        <dbReference type="Google" id="ProtNLM"/>
    </source>
</evidence>
<name>A0A8J8NJG1_HALGN</name>
<dbReference type="SMART" id="SM01398">
    <property type="entry name" value="Cornichon"/>
    <property type="match status" value="1"/>
</dbReference>
<accession>A0A8J8NJG1</accession>
<keyword evidence="1" id="KW-1133">Transmembrane helix</keyword>
<protein>
    <recommendedName>
        <fullName evidence="4">Cornichon</fullName>
    </recommendedName>
</protein>
<dbReference type="GO" id="GO:0016192">
    <property type="term" value="P:vesicle-mediated transport"/>
    <property type="evidence" value="ECO:0007669"/>
    <property type="project" value="InterPro"/>
</dbReference>
<keyword evidence="3" id="KW-1185">Reference proteome</keyword>
<feature type="transmembrane region" description="Helical" evidence="1">
    <location>
        <begin position="47"/>
        <end position="64"/>
    </location>
</feature>
<comment type="caution">
    <text evidence="2">The sequence shown here is derived from an EMBL/GenBank/DDBJ whole genome shotgun (WGS) entry which is preliminary data.</text>
</comment>
<feature type="transmembrane region" description="Helical" evidence="1">
    <location>
        <begin position="6"/>
        <end position="26"/>
    </location>
</feature>
<dbReference type="OrthoDB" id="434393at2759"/>